<dbReference type="EMBL" id="JANIPJ010000020">
    <property type="protein sequence ID" value="MCR2806793.1"/>
    <property type="molecule type" value="Genomic_DNA"/>
</dbReference>
<proteinExistence type="predicted"/>
<dbReference type="InterPro" id="IPR006059">
    <property type="entry name" value="SBP"/>
</dbReference>
<keyword evidence="7" id="KW-1133">Transmembrane helix</keyword>
<accession>A0A9X2MVR9</accession>
<dbReference type="RefSeq" id="WP_257450627.1">
    <property type="nucleotide sequence ID" value="NZ_JANIPJ010000020.1"/>
</dbReference>
<dbReference type="AlphaFoldDB" id="A0A9X2MVR9"/>
<evidence type="ECO:0000256" key="1">
    <source>
        <dbReference type="ARBA" id="ARBA00022475"/>
    </source>
</evidence>
<dbReference type="PROSITE" id="PS51257">
    <property type="entry name" value="PROKAR_LIPOPROTEIN"/>
    <property type="match status" value="1"/>
</dbReference>
<dbReference type="InterPro" id="IPR050490">
    <property type="entry name" value="Bact_solute-bd_prot1"/>
</dbReference>
<keyword evidence="3 7" id="KW-0472">Membrane</keyword>
<dbReference type="Pfam" id="PF01547">
    <property type="entry name" value="SBP_bac_1"/>
    <property type="match status" value="1"/>
</dbReference>
<keyword evidence="2" id="KW-0732">Signal</keyword>
<sequence length="558" mass="61782">MANNRKGRKLEWLRLGTGIILTLSLILAACSNNAGTGNGNGNGNTAEPTQNPGNAGTGGEGQKNEGTEATYPLDTKETFSYWGPINGNLVTFATNLAEAPIGKAIAEATGVKVEYVHPSEGQLEEQFNLLIASSKLPDAMEYTWTSYPGGPEKAIADGVIIPLNDLIEEHAPKLKKLLEADPELDKMVKTDSGQYYAFPMLRNTEGVVFRGPMLRKDWLDELGLAVPVTVDDWHAVLTAFKEKKGAAAPLTAQYANKMNLQDAFYGAYRTSQDFYIDDEGKVRYGPLDPQFKEVIALFRQWYSEGLIDKDFPIVERDTLDKRMLNGESGATVFLLGGGMGKWLESAKEQTPGFDLVAAPYPVLNAGERPFTGQRDFKYNPKASVSITTSAKNPELIAKWLDYAYGEQGAMLYNFGIEGESYTLENGVPTFTDAIMANEKYTSQQMLSQYTIPNGPYPMHEMKTTNTFPQQDEAVKVWSETDAAKHILPAFITPTVDESKKVAQTMTAVNTYMEEMFIKFVMGSEPLDKYEGFVRQLEEMGVRDVIAIYQGAMDRYNNR</sequence>
<dbReference type="Gene3D" id="3.40.190.10">
    <property type="entry name" value="Periplasmic binding protein-like II"/>
    <property type="match status" value="2"/>
</dbReference>
<keyword evidence="4" id="KW-0564">Palmitate</keyword>
<keyword evidence="7" id="KW-0812">Transmembrane</keyword>
<organism evidence="8 9">
    <name type="scientific">Paenibacillus soyae</name>
    <dbReference type="NCBI Taxonomy" id="2969249"/>
    <lineage>
        <taxon>Bacteria</taxon>
        <taxon>Bacillati</taxon>
        <taxon>Bacillota</taxon>
        <taxon>Bacilli</taxon>
        <taxon>Bacillales</taxon>
        <taxon>Paenibacillaceae</taxon>
        <taxon>Paenibacillus</taxon>
    </lineage>
</organism>
<dbReference type="PANTHER" id="PTHR43649">
    <property type="entry name" value="ARABINOSE-BINDING PROTEIN-RELATED"/>
    <property type="match status" value="1"/>
</dbReference>
<evidence type="ECO:0000256" key="5">
    <source>
        <dbReference type="ARBA" id="ARBA00023288"/>
    </source>
</evidence>
<gene>
    <name evidence="8" type="ORF">NQZ67_23190</name>
</gene>
<evidence type="ECO:0000256" key="7">
    <source>
        <dbReference type="SAM" id="Phobius"/>
    </source>
</evidence>
<dbReference type="Proteomes" id="UP001141950">
    <property type="component" value="Unassembled WGS sequence"/>
</dbReference>
<keyword evidence="9" id="KW-1185">Reference proteome</keyword>
<evidence type="ECO:0000256" key="4">
    <source>
        <dbReference type="ARBA" id="ARBA00023139"/>
    </source>
</evidence>
<evidence type="ECO:0000256" key="2">
    <source>
        <dbReference type="ARBA" id="ARBA00022729"/>
    </source>
</evidence>
<dbReference type="SUPFAM" id="SSF53850">
    <property type="entry name" value="Periplasmic binding protein-like II"/>
    <property type="match status" value="1"/>
</dbReference>
<name>A0A9X2MVR9_9BACL</name>
<evidence type="ECO:0000256" key="6">
    <source>
        <dbReference type="SAM" id="MobiDB-lite"/>
    </source>
</evidence>
<keyword evidence="5" id="KW-0449">Lipoprotein</keyword>
<keyword evidence="1" id="KW-1003">Cell membrane</keyword>
<protein>
    <submittedName>
        <fullName evidence="8">Extracellular solute-binding protein</fullName>
    </submittedName>
</protein>
<comment type="caution">
    <text evidence="8">The sequence shown here is derived from an EMBL/GenBank/DDBJ whole genome shotgun (WGS) entry which is preliminary data.</text>
</comment>
<reference evidence="8" key="1">
    <citation type="submission" date="2022-08" db="EMBL/GenBank/DDBJ databases">
        <title>The genomic sequence of strain Paenibacillus sp. SCIV0701.</title>
        <authorList>
            <person name="Zhao H."/>
        </authorList>
    </citation>
    <scope>NUCLEOTIDE SEQUENCE</scope>
    <source>
        <strain evidence="8">SCIV0701</strain>
    </source>
</reference>
<evidence type="ECO:0000256" key="3">
    <source>
        <dbReference type="ARBA" id="ARBA00023136"/>
    </source>
</evidence>
<feature type="transmembrane region" description="Helical" evidence="7">
    <location>
        <begin position="12"/>
        <end position="29"/>
    </location>
</feature>
<dbReference type="PANTHER" id="PTHR43649:SF33">
    <property type="entry name" value="POLYGALACTURONAN_RHAMNOGALACTURONAN-BINDING PROTEIN YTCQ"/>
    <property type="match status" value="1"/>
</dbReference>
<evidence type="ECO:0000313" key="9">
    <source>
        <dbReference type="Proteomes" id="UP001141950"/>
    </source>
</evidence>
<feature type="region of interest" description="Disordered" evidence="6">
    <location>
        <begin position="39"/>
        <end position="68"/>
    </location>
</feature>
<evidence type="ECO:0000313" key="8">
    <source>
        <dbReference type="EMBL" id="MCR2806793.1"/>
    </source>
</evidence>